<evidence type="ECO:0000313" key="1">
    <source>
        <dbReference type="EMBL" id="ETN70338.1"/>
    </source>
</evidence>
<accession>W2SLD4</accession>
<organism evidence="1 2">
    <name type="scientific">Necator americanus</name>
    <name type="common">Human hookworm</name>
    <dbReference type="NCBI Taxonomy" id="51031"/>
    <lineage>
        <taxon>Eukaryota</taxon>
        <taxon>Metazoa</taxon>
        <taxon>Ecdysozoa</taxon>
        <taxon>Nematoda</taxon>
        <taxon>Chromadorea</taxon>
        <taxon>Rhabditida</taxon>
        <taxon>Rhabditina</taxon>
        <taxon>Rhabditomorpha</taxon>
        <taxon>Strongyloidea</taxon>
        <taxon>Ancylostomatidae</taxon>
        <taxon>Bunostominae</taxon>
        <taxon>Necator</taxon>
    </lineage>
</organism>
<keyword evidence="2" id="KW-1185">Reference proteome</keyword>
<evidence type="ECO:0000313" key="2">
    <source>
        <dbReference type="Proteomes" id="UP000053676"/>
    </source>
</evidence>
<name>W2SLD4_NECAM</name>
<dbReference type="AlphaFoldDB" id="W2SLD4"/>
<gene>
    <name evidence="1" type="ORF">NECAME_14831</name>
</gene>
<dbReference type="EMBL" id="KI668972">
    <property type="protein sequence ID" value="ETN70338.1"/>
    <property type="molecule type" value="Genomic_DNA"/>
</dbReference>
<reference evidence="2" key="1">
    <citation type="journal article" date="2014" name="Nat. Genet.">
        <title>Genome of the human hookworm Necator americanus.</title>
        <authorList>
            <person name="Tang Y.T."/>
            <person name="Gao X."/>
            <person name="Rosa B.A."/>
            <person name="Abubucker S."/>
            <person name="Hallsworth-Pepin K."/>
            <person name="Martin J."/>
            <person name="Tyagi R."/>
            <person name="Heizer E."/>
            <person name="Zhang X."/>
            <person name="Bhonagiri-Palsikar V."/>
            <person name="Minx P."/>
            <person name="Warren W.C."/>
            <person name="Wang Q."/>
            <person name="Zhan B."/>
            <person name="Hotez P.J."/>
            <person name="Sternberg P.W."/>
            <person name="Dougall A."/>
            <person name="Gaze S.T."/>
            <person name="Mulvenna J."/>
            <person name="Sotillo J."/>
            <person name="Ranganathan S."/>
            <person name="Rabelo E.M."/>
            <person name="Wilson R.K."/>
            <person name="Felgner P.L."/>
            <person name="Bethony J."/>
            <person name="Hawdon J.M."/>
            <person name="Gasser R.B."/>
            <person name="Loukas A."/>
            <person name="Mitreva M."/>
        </authorList>
    </citation>
    <scope>NUCLEOTIDE SEQUENCE [LARGE SCALE GENOMIC DNA]</scope>
</reference>
<protein>
    <submittedName>
        <fullName evidence="1">Uncharacterized protein</fullName>
    </submittedName>
</protein>
<proteinExistence type="predicted"/>
<dbReference type="KEGG" id="nai:NECAME_14831"/>
<dbReference type="Proteomes" id="UP000053676">
    <property type="component" value="Unassembled WGS sequence"/>
</dbReference>
<sequence>MKNKTVANTKRITHKSRNVGCFVLHVEKEEREENQDKEENNSDEKIFFGKALRLYAWLH</sequence>